<evidence type="ECO:0000256" key="10">
    <source>
        <dbReference type="RuleBase" id="RU003657"/>
    </source>
</evidence>
<evidence type="ECO:0000256" key="3">
    <source>
        <dbReference type="ARBA" id="ARBA00005133"/>
    </source>
</evidence>
<dbReference type="EC" id="5.3.1.16" evidence="9 11"/>
<evidence type="ECO:0000256" key="4">
    <source>
        <dbReference type="ARBA" id="ARBA00009667"/>
    </source>
</evidence>
<dbReference type="AlphaFoldDB" id="A0A0A8USD3"/>
<dbReference type="HAMAP" id="MF_01014">
    <property type="entry name" value="HisA"/>
    <property type="match status" value="1"/>
</dbReference>
<dbReference type="PANTHER" id="PTHR43090">
    <property type="entry name" value="1-(5-PHOSPHORIBOSYL)-5-[(5-PHOSPHORIBOSYLAMINO)METHYLIDENEAMINO] IMIDAZOLE-4-CARBOXAMIDE ISOMERASE"/>
    <property type="match status" value="1"/>
</dbReference>
<dbReference type="InterPro" id="IPR013785">
    <property type="entry name" value="Aldolase_TIM"/>
</dbReference>
<organism evidence="12 13">
    <name type="scientific">Legionella hackeliae</name>
    <dbReference type="NCBI Taxonomy" id="449"/>
    <lineage>
        <taxon>Bacteria</taxon>
        <taxon>Pseudomonadati</taxon>
        <taxon>Pseudomonadota</taxon>
        <taxon>Gammaproteobacteria</taxon>
        <taxon>Legionellales</taxon>
        <taxon>Legionellaceae</taxon>
        <taxon>Legionella</taxon>
    </lineage>
</organism>
<name>A0A0A8USD3_LEGHA</name>
<comment type="pathway">
    <text evidence="3 9 11">Amino-acid biosynthesis; L-histidine biosynthesis; L-histidine from 5-phospho-alpha-D-ribose 1-diphosphate: step 4/9.</text>
</comment>
<dbReference type="SUPFAM" id="SSF51366">
    <property type="entry name" value="Ribulose-phoshate binding barrel"/>
    <property type="match status" value="1"/>
</dbReference>
<dbReference type="NCBIfam" id="TIGR00007">
    <property type="entry name" value="1-(5-phosphoribosyl)-5-[(5-phosphoribosylamino)methylideneamino]imidazole-4-carboxamide isomerase"/>
    <property type="match status" value="1"/>
</dbReference>
<evidence type="ECO:0000256" key="7">
    <source>
        <dbReference type="ARBA" id="ARBA00023102"/>
    </source>
</evidence>
<evidence type="ECO:0000256" key="2">
    <source>
        <dbReference type="ARBA" id="ARBA00004496"/>
    </source>
</evidence>
<dbReference type="PATRIC" id="fig|449.7.peg.620"/>
<keyword evidence="8 9" id="KW-0413">Isomerase</keyword>
<feature type="active site" description="Proton acceptor" evidence="9">
    <location>
        <position position="8"/>
    </location>
</feature>
<keyword evidence="5 9" id="KW-0963">Cytoplasm</keyword>
<evidence type="ECO:0000256" key="9">
    <source>
        <dbReference type="HAMAP-Rule" id="MF_01014"/>
    </source>
</evidence>
<dbReference type="GO" id="GO:0000162">
    <property type="term" value="P:L-tryptophan biosynthetic process"/>
    <property type="evidence" value="ECO:0007669"/>
    <property type="project" value="TreeGrafter"/>
</dbReference>
<evidence type="ECO:0000256" key="1">
    <source>
        <dbReference type="ARBA" id="ARBA00000901"/>
    </source>
</evidence>
<comment type="catalytic activity">
    <reaction evidence="1 9 11">
        <text>1-(5-phospho-beta-D-ribosyl)-5-[(5-phospho-beta-D-ribosylamino)methylideneamino]imidazole-4-carboxamide = 5-[(5-phospho-1-deoxy-D-ribulos-1-ylimino)methylamino]-1-(5-phospho-beta-D-ribosyl)imidazole-4-carboxamide</text>
        <dbReference type="Rhea" id="RHEA:15469"/>
        <dbReference type="ChEBI" id="CHEBI:58435"/>
        <dbReference type="ChEBI" id="CHEBI:58525"/>
        <dbReference type="EC" id="5.3.1.16"/>
    </reaction>
</comment>
<dbReference type="Proteomes" id="UP000032803">
    <property type="component" value="Chromosome I"/>
</dbReference>
<evidence type="ECO:0000256" key="11">
    <source>
        <dbReference type="RuleBase" id="RU003658"/>
    </source>
</evidence>
<evidence type="ECO:0000256" key="5">
    <source>
        <dbReference type="ARBA" id="ARBA00022490"/>
    </source>
</evidence>
<keyword evidence="13" id="KW-1185">Reference proteome</keyword>
<dbReference type="FunFam" id="3.20.20.70:FF:000009">
    <property type="entry name" value="1-(5-phosphoribosyl)-5-[(5-phosphoribosylamino)methylideneamino] imidazole-4-carboxamide isomerase"/>
    <property type="match status" value="1"/>
</dbReference>
<dbReference type="InterPro" id="IPR044524">
    <property type="entry name" value="Isoase_HisA-like"/>
</dbReference>
<protein>
    <recommendedName>
        <fullName evidence="9 11">1-(5-phosphoribosyl)-5-[(5-phosphoribosylamino)methylideneamino] imidazole-4-carboxamide isomerase</fullName>
        <ecNumber evidence="9 11">5.3.1.16</ecNumber>
    </recommendedName>
    <alternativeName>
        <fullName evidence="9">Phosphoribosylformimino-5-aminoimidazole carboxamide ribotide isomerase</fullName>
    </alternativeName>
</protein>
<dbReference type="PANTHER" id="PTHR43090:SF2">
    <property type="entry name" value="1-(5-PHOSPHORIBOSYL)-5-[(5-PHOSPHORIBOSYLAMINO)METHYLIDENEAMINO] IMIDAZOLE-4-CARBOXAMIDE ISOMERASE"/>
    <property type="match status" value="1"/>
</dbReference>
<proteinExistence type="inferred from homology"/>
<dbReference type="InterPro" id="IPR006063">
    <property type="entry name" value="HisA_bact_arch"/>
</dbReference>
<dbReference type="STRING" id="449.LHA_1403"/>
<dbReference type="RefSeq" id="WP_045105822.1">
    <property type="nucleotide sequence ID" value="NZ_LN681225.1"/>
</dbReference>
<dbReference type="InterPro" id="IPR011060">
    <property type="entry name" value="RibuloseP-bd_barrel"/>
</dbReference>
<feature type="active site" description="Proton donor" evidence="9">
    <location>
        <position position="129"/>
    </location>
</feature>
<sequence>MLIIPAIDLKEGQCVRLRQGQFNLVSIYQDSPALLAQRYAAEGASRLHIVDLDGAQVGQIQQLPLIQTMKIPNMSIQLGGGIRSLASAKACLDAGINKLVISSIAVTNPDLTSQIIKQANAESIVLALDVNIQQGVPRPAIHGWQTTTQNNLWQIVSYYQLLGIREILCTDIAQDGMMSGPNFKLYEEAIRRFPNIAWQASGGIRHEDDLNLLSSLGVSGAILGRMLYETDFDLGRYLKESADVS</sequence>
<keyword evidence="7 9" id="KW-0368">Histidine biosynthesis</keyword>
<evidence type="ECO:0000256" key="6">
    <source>
        <dbReference type="ARBA" id="ARBA00022605"/>
    </source>
</evidence>
<dbReference type="CDD" id="cd04732">
    <property type="entry name" value="HisA"/>
    <property type="match status" value="1"/>
</dbReference>
<dbReference type="GO" id="GO:0003949">
    <property type="term" value="F:1-(5-phosphoribosyl)-5-[(5-phosphoribosylamino)methylideneamino]imidazole-4-carboxamide isomerase activity"/>
    <property type="evidence" value="ECO:0007669"/>
    <property type="project" value="UniProtKB-UniRule"/>
</dbReference>
<dbReference type="InterPro" id="IPR006062">
    <property type="entry name" value="His_biosynth"/>
</dbReference>
<keyword evidence="6 9" id="KW-0028">Amino-acid biosynthesis</keyword>
<dbReference type="GO" id="GO:0005737">
    <property type="term" value="C:cytoplasm"/>
    <property type="evidence" value="ECO:0007669"/>
    <property type="project" value="UniProtKB-SubCell"/>
</dbReference>
<comment type="subcellular location">
    <subcellularLocation>
        <location evidence="2 9 11">Cytoplasm</location>
    </subcellularLocation>
</comment>
<dbReference type="Pfam" id="PF00977">
    <property type="entry name" value="His_biosynth"/>
    <property type="match status" value="1"/>
</dbReference>
<dbReference type="KEGG" id="lha:LHA_1403"/>
<dbReference type="InterPro" id="IPR023016">
    <property type="entry name" value="HisA/PriA"/>
</dbReference>
<dbReference type="GO" id="GO:0000105">
    <property type="term" value="P:L-histidine biosynthetic process"/>
    <property type="evidence" value="ECO:0007669"/>
    <property type="project" value="UniProtKB-UniRule"/>
</dbReference>
<dbReference type="HOGENOM" id="CLU_048577_1_2_6"/>
<accession>A0A0A8USD3</accession>
<evidence type="ECO:0000313" key="12">
    <source>
        <dbReference type="EMBL" id="CEK10446.1"/>
    </source>
</evidence>
<comment type="similarity">
    <text evidence="4 9 10">Belongs to the HisA/HisF family.</text>
</comment>
<dbReference type="Gene3D" id="3.20.20.70">
    <property type="entry name" value="Aldolase class I"/>
    <property type="match status" value="1"/>
</dbReference>
<dbReference type="EMBL" id="LN681225">
    <property type="protein sequence ID" value="CEK10446.1"/>
    <property type="molecule type" value="Genomic_DNA"/>
</dbReference>
<evidence type="ECO:0000256" key="8">
    <source>
        <dbReference type="ARBA" id="ARBA00023235"/>
    </source>
</evidence>
<dbReference type="UniPathway" id="UPA00031">
    <property type="reaction ID" value="UER00009"/>
</dbReference>
<reference evidence="13" key="1">
    <citation type="submission" date="2014-09" db="EMBL/GenBank/DDBJ databases">
        <authorList>
            <person name="Gomez-Valero L."/>
        </authorList>
    </citation>
    <scope>NUCLEOTIDE SEQUENCE [LARGE SCALE GENOMIC DNA]</scope>
    <source>
        <strain evidence="13">ATCC35250</strain>
    </source>
</reference>
<dbReference type="OrthoDB" id="9807749at2"/>
<evidence type="ECO:0000313" key="13">
    <source>
        <dbReference type="Proteomes" id="UP000032803"/>
    </source>
</evidence>
<gene>
    <name evidence="9 12" type="primary">hisA</name>
    <name evidence="12" type="ORF">LHA_1403</name>
</gene>